<dbReference type="EMBL" id="KE123891">
    <property type="protein sequence ID" value="EWC85359.1"/>
    <property type="molecule type" value="Genomic_DNA"/>
</dbReference>
<gene>
    <name evidence="1" type="ORF">PFNF54_05834</name>
</gene>
<sequence>MKYNKQLKRVNYTKKKKRY</sequence>
<dbReference type="Proteomes" id="UP000030673">
    <property type="component" value="Unassembled WGS sequence"/>
</dbReference>
<name>W7JW86_PLAFO</name>
<dbReference type="AlphaFoldDB" id="W7JW86"/>
<evidence type="ECO:0000313" key="2">
    <source>
        <dbReference type="Proteomes" id="UP000030673"/>
    </source>
</evidence>
<reference evidence="1 2" key="1">
    <citation type="submission" date="2013-02" db="EMBL/GenBank/DDBJ databases">
        <title>The Genome Sequence of Plasmodium falciparum NF54.</title>
        <authorList>
            <consortium name="The Broad Institute Genome Sequencing Platform"/>
            <consortium name="The Broad Institute Genome Sequencing Center for Infectious Disease"/>
            <person name="Neafsey D."/>
            <person name="Cheeseman I."/>
            <person name="Volkman S."/>
            <person name="Adams J."/>
            <person name="Walker B."/>
            <person name="Young S.K."/>
            <person name="Zeng Q."/>
            <person name="Gargeya S."/>
            <person name="Fitzgerald M."/>
            <person name="Haas B."/>
            <person name="Abouelleil A."/>
            <person name="Alvarado L."/>
            <person name="Arachchi H.M."/>
            <person name="Berlin A.M."/>
            <person name="Chapman S.B."/>
            <person name="Dewar J."/>
            <person name="Goldberg J."/>
            <person name="Griggs A."/>
            <person name="Gujja S."/>
            <person name="Hansen M."/>
            <person name="Howarth C."/>
            <person name="Imamovic A."/>
            <person name="Larimer J."/>
            <person name="McCowan C."/>
            <person name="Murphy C."/>
            <person name="Neiman D."/>
            <person name="Pearson M."/>
            <person name="Priest M."/>
            <person name="Roberts A."/>
            <person name="Saif S."/>
            <person name="Shea T."/>
            <person name="Sisk P."/>
            <person name="Sykes S."/>
            <person name="Wortman J."/>
            <person name="Nusbaum C."/>
            <person name="Birren B."/>
        </authorList>
    </citation>
    <scope>NUCLEOTIDE SEQUENCE [LARGE SCALE GENOMIC DNA]</scope>
    <source>
        <strain evidence="1 2">NF54</strain>
    </source>
</reference>
<organism evidence="1 2">
    <name type="scientific">Plasmodium falciparum (isolate NF54)</name>
    <dbReference type="NCBI Taxonomy" id="5843"/>
    <lineage>
        <taxon>Eukaryota</taxon>
        <taxon>Sar</taxon>
        <taxon>Alveolata</taxon>
        <taxon>Apicomplexa</taxon>
        <taxon>Aconoidasida</taxon>
        <taxon>Haemosporida</taxon>
        <taxon>Plasmodiidae</taxon>
        <taxon>Plasmodium</taxon>
        <taxon>Plasmodium (Laverania)</taxon>
    </lineage>
</organism>
<protein>
    <submittedName>
        <fullName evidence="1">Uncharacterized protein</fullName>
    </submittedName>
</protein>
<evidence type="ECO:0000313" key="1">
    <source>
        <dbReference type="EMBL" id="EWC85359.1"/>
    </source>
</evidence>
<proteinExistence type="predicted"/>
<keyword evidence="2" id="KW-1185">Reference proteome</keyword>
<accession>W7JW86</accession>